<evidence type="ECO:0000313" key="5">
    <source>
        <dbReference type="Proteomes" id="UP000315677"/>
    </source>
</evidence>
<keyword evidence="1" id="KW-0472">Membrane</keyword>
<keyword evidence="5" id="KW-1185">Reference proteome</keyword>
<protein>
    <submittedName>
        <fullName evidence="4">Phosphoglycerol transferase MdoB-like AlkP superfamily enzyme</fullName>
    </submittedName>
</protein>
<feature type="transmembrane region" description="Helical" evidence="1">
    <location>
        <begin position="105"/>
        <end position="127"/>
    </location>
</feature>
<evidence type="ECO:0000259" key="3">
    <source>
        <dbReference type="Pfam" id="PF00884"/>
    </source>
</evidence>
<keyword evidence="1" id="KW-1133">Transmembrane helix</keyword>
<dbReference type="InterPro" id="IPR017850">
    <property type="entry name" value="Alkaline_phosphatase_core_sf"/>
</dbReference>
<dbReference type="SUPFAM" id="SSF53649">
    <property type="entry name" value="Alkaline phosphatase-like"/>
    <property type="match status" value="1"/>
</dbReference>
<keyword evidence="4" id="KW-0808">Transferase</keyword>
<feature type="chain" id="PRO_5021862738" evidence="2">
    <location>
        <begin position="22"/>
        <end position="536"/>
    </location>
</feature>
<feature type="domain" description="Sulfatase N-terminal" evidence="3">
    <location>
        <begin position="261"/>
        <end position="467"/>
    </location>
</feature>
<gene>
    <name evidence="4" type="ORF">FB558_5872</name>
</gene>
<organism evidence="4 5">
    <name type="scientific">Pseudonocardia kunmingensis</name>
    <dbReference type="NCBI Taxonomy" id="630975"/>
    <lineage>
        <taxon>Bacteria</taxon>
        <taxon>Bacillati</taxon>
        <taxon>Actinomycetota</taxon>
        <taxon>Actinomycetes</taxon>
        <taxon>Pseudonocardiales</taxon>
        <taxon>Pseudonocardiaceae</taxon>
        <taxon>Pseudonocardia</taxon>
    </lineage>
</organism>
<evidence type="ECO:0000313" key="4">
    <source>
        <dbReference type="EMBL" id="TQM10090.1"/>
    </source>
</evidence>
<reference evidence="4 5" key="1">
    <citation type="submission" date="2019-06" db="EMBL/GenBank/DDBJ databases">
        <title>Sequencing the genomes of 1000 actinobacteria strains.</title>
        <authorList>
            <person name="Klenk H.-P."/>
        </authorList>
    </citation>
    <scope>NUCLEOTIDE SEQUENCE [LARGE SCALE GENOMIC DNA]</scope>
    <source>
        <strain evidence="4 5">DSM 45301</strain>
    </source>
</reference>
<evidence type="ECO:0000256" key="1">
    <source>
        <dbReference type="SAM" id="Phobius"/>
    </source>
</evidence>
<evidence type="ECO:0000256" key="2">
    <source>
        <dbReference type="SAM" id="SignalP"/>
    </source>
</evidence>
<proteinExistence type="predicted"/>
<feature type="signal peptide" evidence="2">
    <location>
        <begin position="1"/>
        <end position="21"/>
    </location>
</feature>
<feature type="transmembrane region" description="Helical" evidence="1">
    <location>
        <begin position="147"/>
        <end position="165"/>
    </location>
</feature>
<accession>A0A543DL77</accession>
<comment type="caution">
    <text evidence="4">The sequence shown here is derived from an EMBL/GenBank/DDBJ whole genome shotgun (WGS) entry which is preliminary data.</text>
</comment>
<dbReference type="InterPro" id="IPR000917">
    <property type="entry name" value="Sulfatase_N"/>
</dbReference>
<keyword evidence="1" id="KW-0812">Transmembrane</keyword>
<dbReference type="GO" id="GO:0016740">
    <property type="term" value="F:transferase activity"/>
    <property type="evidence" value="ECO:0007669"/>
    <property type="project" value="UniProtKB-KW"/>
</dbReference>
<sequence length="536" mass="56541">MLTALAFLLVLGALVAPTAPAALTPAAFARIPVEGLVGAAVLLVLPDRARRPAAVLAGASLGLLAVLKILDAGFSSVLARSFDPLVDWALLGAGLEFLTSSVGRAGAIAAVVAAVVLAAALVVLTALSVRRLARLAGRHRAPTARAVAALTPVWVACAVLGTQIVPGVPVASGSTAALVRDHAVQARDGVAQRRAFAAAVATDPLHDVPADELLTGLRGKDVVVAFVESYGRDAVEDPAFAPQVGAVLAEGDRTLAAAGFASRSGFLTSSTTGGGSWLAHATFLSGLWVDDEHRHDALVGSERRTLTGAFRRAGWRTAAVMPGTTGEWPEAAFYGYDEVYDWPRLGYRGPDLGWATVPDQYTLAAFERAEHGRADRPPLMAEIALVSSHAPWPLIPRLLDWDAVGDGSVFHAMTTGEPRDAVWAKGPDEVRATYRRSIEYSLRSLVSWVETYGDDDLVLVLLGDHQPLPSVTGEGASRDVPISIVARDPAVLDRIAGWGWHAGLQPVPQAPVWPMDAFRDRFLRTFTNPEGRGPAR</sequence>
<dbReference type="RefSeq" id="WP_211366897.1">
    <property type="nucleotide sequence ID" value="NZ_VFPA01000003.1"/>
</dbReference>
<dbReference type="Gene3D" id="3.40.720.10">
    <property type="entry name" value="Alkaline Phosphatase, subunit A"/>
    <property type="match status" value="1"/>
</dbReference>
<dbReference type="Proteomes" id="UP000315677">
    <property type="component" value="Unassembled WGS sequence"/>
</dbReference>
<dbReference type="EMBL" id="VFPA01000003">
    <property type="protein sequence ID" value="TQM10090.1"/>
    <property type="molecule type" value="Genomic_DNA"/>
</dbReference>
<feature type="transmembrane region" description="Helical" evidence="1">
    <location>
        <begin position="53"/>
        <end position="70"/>
    </location>
</feature>
<dbReference type="Pfam" id="PF00884">
    <property type="entry name" value="Sulfatase"/>
    <property type="match status" value="1"/>
</dbReference>
<name>A0A543DL77_9PSEU</name>
<keyword evidence="2" id="KW-0732">Signal</keyword>
<dbReference type="AlphaFoldDB" id="A0A543DL77"/>